<evidence type="ECO:0000256" key="1">
    <source>
        <dbReference type="SAM" id="SignalP"/>
    </source>
</evidence>
<gene>
    <name evidence="2" type="ORF">AZI85_13290</name>
</gene>
<feature type="chain" id="PRO_5007572319" description="Cell wall surface anchor family protein" evidence="1">
    <location>
        <begin position="23"/>
        <end position="587"/>
    </location>
</feature>
<dbReference type="OrthoDB" id="9808953at2"/>
<organism evidence="2 3">
    <name type="scientific">Bdellovibrio bacteriovorus</name>
    <dbReference type="NCBI Taxonomy" id="959"/>
    <lineage>
        <taxon>Bacteria</taxon>
        <taxon>Pseudomonadati</taxon>
        <taxon>Bdellovibrionota</taxon>
        <taxon>Bdellovibrionia</taxon>
        <taxon>Bdellovibrionales</taxon>
        <taxon>Pseudobdellovibrionaceae</taxon>
        <taxon>Bdellovibrio</taxon>
    </lineage>
</organism>
<dbReference type="EMBL" id="LUKF01000020">
    <property type="protein sequence ID" value="KYG60436.1"/>
    <property type="molecule type" value="Genomic_DNA"/>
</dbReference>
<reference evidence="2 3" key="1">
    <citation type="submission" date="2016-03" db="EMBL/GenBank/DDBJ databases">
        <authorList>
            <person name="Ploux O."/>
        </authorList>
    </citation>
    <scope>NUCLEOTIDE SEQUENCE [LARGE SCALE GENOMIC DNA]</scope>
    <source>
        <strain evidence="2 3">BER2</strain>
    </source>
</reference>
<proteinExistence type="predicted"/>
<evidence type="ECO:0000313" key="2">
    <source>
        <dbReference type="EMBL" id="KYG60436.1"/>
    </source>
</evidence>
<dbReference type="AlphaFoldDB" id="A0A150WBX0"/>
<accession>A0A150WBX0</accession>
<sequence>MGQFGTFLFFSLSFLLVQPSLAASSLTYQGRIIKKDGTPVSTQNVVFTINLYSPGSENCLIFQETHTLDMRNSDGIFSLEIGKGTRAGAAVDGGFSLSQILSNKAATIGPFPSCASGSDFVPGPLQTRKLVINFNDGSGAQTIQSQNISQVPYSVESQQVGGYKSENLLRVDGGTATPMTQTQANELLALISGTSTQYSKAGTLGGITIPNPASLTPGESLRWNGTGWETFVPGESGVVIANITSSNSYLTATTSSGSTTLTLNVGTTANTVAAGNDLRIVNAFQSTASLGGDLSGTLPNPTVAKLQGRNVASTIPALGSFLKWDQATTTWVSTPLPDCAINETLTFNTVTDIYECSAIGLNANQITAGALPILRGGTGLSTTPTDGQLLIGNGSGYTLAALTAGDNISITNGAGSIEIDLAGPIADSKLDTITTAGKVSGSAITSGTISGTTAINTSGNIHTSGRMIASDTSTTTAKLEVSGQVLSKVFNAGNSTSIDWNNGNVQYTSADCGAFTFSNMFEGGSYTLIVTGAGGGSCSFSQAAPDSLSAGAFKAVPAGPTAQSGRSTVITFLRAGNTVYTTWITGY</sequence>
<feature type="signal peptide" evidence="1">
    <location>
        <begin position="1"/>
        <end position="22"/>
    </location>
</feature>
<evidence type="ECO:0000313" key="3">
    <source>
        <dbReference type="Proteomes" id="UP000075391"/>
    </source>
</evidence>
<comment type="caution">
    <text evidence="2">The sequence shown here is derived from an EMBL/GenBank/DDBJ whole genome shotgun (WGS) entry which is preliminary data.</text>
</comment>
<name>A0A150WBX0_BDEBC</name>
<evidence type="ECO:0008006" key="4">
    <source>
        <dbReference type="Google" id="ProtNLM"/>
    </source>
</evidence>
<dbReference type="Proteomes" id="UP000075391">
    <property type="component" value="Unassembled WGS sequence"/>
</dbReference>
<dbReference type="RefSeq" id="WP_063245198.1">
    <property type="nucleotide sequence ID" value="NZ_LUKF01000020.1"/>
</dbReference>
<keyword evidence="1" id="KW-0732">Signal</keyword>
<protein>
    <recommendedName>
        <fullName evidence="4">Cell wall surface anchor family protein</fullName>
    </recommendedName>
</protein>